<organism evidence="3 4">
    <name type="scientific">Streptomyces olivaceoviridis</name>
    <name type="common">Streptomyces corchorusii</name>
    <dbReference type="NCBI Taxonomy" id="1921"/>
    <lineage>
        <taxon>Bacteria</taxon>
        <taxon>Bacillati</taxon>
        <taxon>Actinomycetota</taxon>
        <taxon>Actinomycetes</taxon>
        <taxon>Kitasatosporales</taxon>
        <taxon>Streptomycetaceae</taxon>
        <taxon>Streptomyces</taxon>
    </lineage>
</organism>
<feature type="region of interest" description="Disordered" evidence="1">
    <location>
        <begin position="292"/>
        <end position="335"/>
    </location>
</feature>
<dbReference type="InterPro" id="IPR000719">
    <property type="entry name" value="Prot_kinase_dom"/>
</dbReference>
<evidence type="ECO:0000313" key="4">
    <source>
        <dbReference type="Proteomes" id="UP001611397"/>
    </source>
</evidence>
<dbReference type="Gene3D" id="1.10.510.10">
    <property type="entry name" value="Transferase(Phosphotransferase) domain 1"/>
    <property type="match status" value="1"/>
</dbReference>
<feature type="compositionally biased region" description="Low complexity" evidence="1">
    <location>
        <begin position="390"/>
        <end position="420"/>
    </location>
</feature>
<evidence type="ECO:0000259" key="2">
    <source>
        <dbReference type="PROSITE" id="PS50011"/>
    </source>
</evidence>
<gene>
    <name evidence="3" type="ORF">ACH49L_27445</name>
</gene>
<dbReference type="RefSeq" id="WP_159061708.1">
    <property type="nucleotide sequence ID" value="NZ_JBIRUT010000017.1"/>
</dbReference>
<reference evidence="3 4" key="1">
    <citation type="submission" date="2024-10" db="EMBL/GenBank/DDBJ databases">
        <title>The Natural Products Discovery Center: Release of the First 8490 Sequenced Strains for Exploring Actinobacteria Biosynthetic Diversity.</title>
        <authorList>
            <person name="Kalkreuter E."/>
            <person name="Kautsar S.A."/>
            <person name="Yang D."/>
            <person name="Bader C.D."/>
            <person name="Teijaro C.N."/>
            <person name="Fluegel L."/>
            <person name="Davis C.M."/>
            <person name="Simpson J.R."/>
            <person name="Lauterbach L."/>
            <person name="Steele A.D."/>
            <person name="Gui C."/>
            <person name="Meng S."/>
            <person name="Li G."/>
            <person name="Viehrig K."/>
            <person name="Ye F."/>
            <person name="Su P."/>
            <person name="Kiefer A.F."/>
            <person name="Nichols A."/>
            <person name="Cepeda A.J."/>
            <person name="Yan W."/>
            <person name="Fan B."/>
            <person name="Jiang Y."/>
            <person name="Adhikari A."/>
            <person name="Zheng C.-J."/>
            <person name="Schuster L."/>
            <person name="Cowan T.M."/>
            <person name="Smanski M.J."/>
            <person name="Chevrette M.G."/>
            <person name="De Carvalho L.P.S."/>
            <person name="Shen B."/>
        </authorList>
    </citation>
    <scope>NUCLEOTIDE SEQUENCE [LARGE SCALE GENOMIC DNA]</scope>
    <source>
        <strain evidence="3 4">NPDC020295</strain>
    </source>
</reference>
<evidence type="ECO:0000313" key="3">
    <source>
        <dbReference type="EMBL" id="MFI2159378.1"/>
    </source>
</evidence>
<accession>A0ABW7VGP9</accession>
<keyword evidence="4" id="KW-1185">Reference proteome</keyword>
<evidence type="ECO:0000256" key="1">
    <source>
        <dbReference type="SAM" id="MobiDB-lite"/>
    </source>
</evidence>
<dbReference type="InterPro" id="IPR011009">
    <property type="entry name" value="Kinase-like_dom_sf"/>
</dbReference>
<dbReference type="Proteomes" id="UP001611397">
    <property type="component" value="Unassembled WGS sequence"/>
</dbReference>
<dbReference type="PROSITE" id="PS50011">
    <property type="entry name" value="PROTEIN_KINASE_DOM"/>
    <property type="match status" value="1"/>
</dbReference>
<name>A0ABW7VGP9_STROI</name>
<dbReference type="EMBL" id="JBIRWM010000014">
    <property type="protein sequence ID" value="MFI2159378.1"/>
    <property type="molecule type" value="Genomic_DNA"/>
</dbReference>
<feature type="region of interest" description="Disordered" evidence="1">
    <location>
        <begin position="363"/>
        <end position="428"/>
    </location>
</feature>
<feature type="compositionally biased region" description="Polar residues" evidence="1">
    <location>
        <begin position="375"/>
        <end position="389"/>
    </location>
</feature>
<feature type="compositionally biased region" description="Low complexity" evidence="1">
    <location>
        <begin position="292"/>
        <end position="316"/>
    </location>
</feature>
<protein>
    <recommendedName>
        <fullName evidence="2">Protein kinase domain-containing protein</fullName>
    </recommendedName>
</protein>
<proteinExistence type="predicted"/>
<sequence>MTPRPLPVVERGTLALGRQLGQGGQGTVHQVTNRKINEADDGGWDVAYKEYAAAVLPDLDAAALASQVGLLGELSADEGRWLCDKTAWPAAVVENQGRACGFLMRAVPEQFRFAFRSLAGTSTATKRLANLEYLLNDDAYVAGIGLTISERDRLEILADLAATLTRLHRIGITVGDLSPKNLLFTTDPEPRCFLIDCDAMRVRGATVLPQAETPDWQVLAGEEKATRSSDVYKLALLAVRLFARDQTTTDPAALAALSPELGGLARMSLSPDAARRPTPAIWAEQLGAAAPTASTIPARAPAAARGRASRSNASSSGGSGGGAPTGRPTGVPGGPHTSANGSVLLGLAAVVAVIVIIVAFVATHSGDGPDPGPTSVAQPTVSWDDTSGTSQDPGDGSYGDGDSSDSGGAAADPSTTPPSAEDQAFGDVSTGDCLSDSYQDGSWSSSTPTTTSCSATDAYFRVVSIEDGSCTSDDMTWYHSNSDYSDTNLCLDRNYVIGQCMFAEADGEMLSMYFNATTRCDAGIPDKYQYTVRLTRVYPGGAPDDACGSDRLWKPGNGIVLCGRAIWKKHGLRDM</sequence>
<feature type="domain" description="Protein kinase" evidence="2">
    <location>
        <begin position="14"/>
        <end position="293"/>
    </location>
</feature>
<dbReference type="SUPFAM" id="SSF56112">
    <property type="entry name" value="Protein kinase-like (PK-like)"/>
    <property type="match status" value="1"/>
</dbReference>
<comment type="caution">
    <text evidence="3">The sequence shown here is derived from an EMBL/GenBank/DDBJ whole genome shotgun (WGS) entry which is preliminary data.</text>
</comment>